<gene>
    <name evidence="2" type="ORF">DES45_11376</name>
</gene>
<dbReference type="RefSeq" id="WP_147282474.1">
    <property type="nucleotide sequence ID" value="NZ_QQBB01000013.1"/>
</dbReference>
<dbReference type="Proteomes" id="UP000254925">
    <property type="component" value="Unassembled WGS sequence"/>
</dbReference>
<feature type="region of interest" description="Disordered" evidence="1">
    <location>
        <begin position="1"/>
        <end position="65"/>
    </location>
</feature>
<sequence>MSSNGNRSQPNQTRVAGHQPQAAGRDGGRIETGVSHQEDREHNKHNHSGQSGHKPQHHTPDQEKR</sequence>
<name>A0A370HBQ2_9HYPH</name>
<organism evidence="2 3">
    <name type="scientific">Microvirga subterranea</name>
    <dbReference type="NCBI Taxonomy" id="186651"/>
    <lineage>
        <taxon>Bacteria</taxon>
        <taxon>Pseudomonadati</taxon>
        <taxon>Pseudomonadota</taxon>
        <taxon>Alphaproteobacteria</taxon>
        <taxon>Hyphomicrobiales</taxon>
        <taxon>Methylobacteriaceae</taxon>
        <taxon>Microvirga</taxon>
    </lineage>
</organism>
<dbReference type="OrthoDB" id="7996844at2"/>
<protein>
    <submittedName>
        <fullName evidence="2">Uncharacterized protein</fullName>
    </submittedName>
</protein>
<keyword evidence="3" id="KW-1185">Reference proteome</keyword>
<evidence type="ECO:0000313" key="2">
    <source>
        <dbReference type="EMBL" id="RDI53653.1"/>
    </source>
</evidence>
<proteinExistence type="predicted"/>
<dbReference type="AlphaFoldDB" id="A0A370HBQ2"/>
<dbReference type="EMBL" id="QQBB01000013">
    <property type="protein sequence ID" value="RDI53653.1"/>
    <property type="molecule type" value="Genomic_DNA"/>
</dbReference>
<reference evidence="2 3" key="1">
    <citation type="submission" date="2018-07" db="EMBL/GenBank/DDBJ databases">
        <title>Genomic Encyclopedia of Type Strains, Phase IV (KMG-IV): sequencing the most valuable type-strain genomes for metagenomic binning, comparative biology and taxonomic classification.</title>
        <authorList>
            <person name="Goeker M."/>
        </authorList>
    </citation>
    <scope>NUCLEOTIDE SEQUENCE [LARGE SCALE GENOMIC DNA]</scope>
    <source>
        <strain evidence="2 3">DSM 14364</strain>
    </source>
</reference>
<accession>A0A370HBQ2</accession>
<evidence type="ECO:0000313" key="3">
    <source>
        <dbReference type="Proteomes" id="UP000254925"/>
    </source>
</evidence>
<evidence type="ECO:0000256" key="1">
    <source>
        <dbReference type="SAM" id="MobiDB-lite"/>
    </source>
</evidence>
<feature type="compositionally biased region" description="Polar residues" evidence="1">
    <location>
        <begin position="1"/>
        <end position="14"/>
    </location>
</feature>
<comment type="caution">
    <text evidence="2">The sequence shown here is derived from an EMBL/GenBank/DDBJ whole genome shotgun (WGS) entry which is preliminary data.</text>
</comment>